<dbReference type="InterPro" id="IPR045621">
    <property type="entry name" value="BPD_transp_1_N"/>
</dbReference>
<reference evidence="9" key="1">
    <citation type="submission" date="2020-10" db="EMBL/GenBank/DDBJ databases">
        <title>Ca. Dormibacterota MAGs.</title>
        <authorList>
            <person name="Montgomery K."/>
        </authorList>
    </citation>
    <scope>NUCLEOTIDE SEQUENCE [LARGE SCALE GENOMIC DNA]</scope>
    <source>
        <strain evidence="9">SC8812_S17_10</strain>
    </source>
</reference>
<proteinExistence type="inferred from homology"/>
<dbReference type="Gene3D" id="1.10.3720.10">
    <property type="entry name" value="MetI-like"/>
    <property type="match status" value="1"/>
</dbReference>
<dbReference type="GO" id="GO:0005886">
    <property type="term" value="C:plasma membrane"/>
    <property type="evidence" value="ECO:0007669"/>
    <property type="project" value="UniProtKB-SubCell"/>
</dbReference>
<evidence type="ECO:0000256" key="7">
    <source>
        <dbReference type="RuleBase" id="RU363032"/>
    </source>
</evidence>
<dbReference type="PANTHER" id="PTHR43163:SF3">
    <property type="entry name" value="PEPTIDE ABC TRANSPORTER PERMEASE PROTEIN"/>
    <property type="match status" value="1"/>
</dbReference>
<keyword evidence="10" id="KW-1185">Reference proteome</keyword>
<feature type="transmembrane region" description="Helical" evidence="7">
    <location>
        <begin position="178"/>
        <end position="197"/>
    </location>
</feature>
<feature type="transmembrane region" description="Helical" evidence="7">
    <location>
        <begin position="249"/>
        <end position="275"/>
    </location>
</feature>
<evidence type="ECO:0000313" key="9">
    <source>
        <dbReference type="EMBL" id="MBJ7599527.1"/>
    </source>
</evidence>
<dbReference type="InterPro" id="IPR000515">
    <property type="entry name" value="MetI-like"/>
</dbReference>
<evidence type="ECO:0000313" key="10">
    <source>
        <dbReference type="Proteomes" id="UP000612893"/>
    </source>
</evidence>
<evidence type="ECO:0000256" key="6">
    <source>
        <dbReference type="ARBA" id="ARBA00023136"/>
    </source>
</evidence>
<dbReference type="AlphaFoldDB" id="A0A934NEH5"/>
<dbReference type="InterPro" id="IPR035906">
    <property type="entry name" value="MetI-like_sf"/>
</dbReference>
<evidence type="ECO:0000259" key="8">
    <source>
        <dbReference type="PROSITE" id="PS50928"/>
    </source>
</evidence>
<protein>
    <submittedName>
        <fullName evidence="9">ABC transporter permease</fullName>
    </submittedName>
</protein>
<keyword evidence="3" id="KW-1003">Cell membrane</keyword>
<dbReference type="CDD" id="cd06261">
    <property type="entry name" value="TM_PBP2"/>
    <property type="match status" value="1"/>
</dbReference>
<gene>
    <name evidence="9" type="ORF">JF922_15790</name>
</gene>
<evidence type="ECO:0000256" key="1">
    <source>
        <dbReference type="ARBA" id="ARBA00004651"/>
    </source>
</evidence>
<dbReference type="PROSITE" id="PS50928">
    <property type="entry name" value="ABC_TM1"/>
    <property type="match status" value="1"/>
</dbReference>
<feature type="transmembrane region" description="Helical" evidence="7">
    <location>
        <begin position="132"/>
        <end position="158"/>
    </location>
</feature>
<evidence type="ECO:0000256" key="2">
    <source>
        <dbReference type="ARBA" id="ARBA00022448"/>
    </source>
</evidence>
<keyword evidence="6 7" id="KW-0472">Membrane</keyword>
<keyword evidence="4 7" id="KW-0812">Transmembrane</keyword>
<dbReference type="EMBL" id="JAEKNR010000155">
    <property type="protein sequence ID" value="MBJ7599527.1"/>
    <property type="molecule type" value="Genomic_DNA"/>
</dbReference>
<dbReference type="RefSeq" id="WP_338203045.1">
    <property type="nucleotide sequence ID" value="NZ_JAEKNR010000155.1"/>
</dbReference>
<evidence type="ECO:0000256" key="3">
    <source>
        <dbReference type="ARBA" id="ARBA00022475"/>
    </source>
</evidence>
<keyword evidence="2 7" id="KW-0813">Transport</keyword>
<comment type="similarity">
    <text evidence="7">Belongs to the binding-protein-dependent transport system permease family.</text>
</comment>
<dbReference type="Pfam" id="PF00528">
    <property type="entry name" value="BPD_transp_1"/>
    <property type="match status" value="1"/>
</dbReference>
<dbReference type="SUPFAM" id="SSF161098">
    <property type="entry name" value="MetI-like"/>
    <property type="match status" value="1"/>
</dbReference>
<feature type="transmembrane region" description="Helical" evidence="7">
    <location>
        <begin position="7"/>
        <end position="27"/>
    </location>
</feature>
<evidence type="ECO:0000256" key="4">
    <source>
        <dbReference type="ARBA" id="ARBA00022692"/>
    </source>
</evidence>
<organism evidence="9 10">
    <name type="scientific">Candidatus Nephthysia bennettiae</name>
    <dbReference type="NCBI Taxonomy" id="3127016"/>
    <lineage>
        <taxon>Bacteria</taxon>
        <taxon>Bacillati</taxon>
        <taxon>Candidatus Dormiibacterota</taxon>
        <taxon>Candidatus Dormibacteria</taxon>
        <taxon>Candidatus Dormibacterales</taxon>
        <taxon>Candidatus Dormibacteraceae</taxon>
        <taxon>Candidatus Nephthysia</taxon>
    </lineage>
</organism>
<feature type="transmembrane region" description="Helical" evidence="7">
    <location>
        <begin position="281"/>
        <end position="307"/>
    </location>
</feature>
<dbReference type="PANTHER" id="PTHR43163">
    <property type="entry name" value="DIPEPTIDE TRANSPORT SYSTEM PERMEASE PROTEIN DPPB-RELATED"/>
    <property type="match status" value="1"/>
</dbReference>
<dbReference type="Pfam" id="PF19300">
    <property type="entry name" value="BPD_transp_1_N"/>
    <property type="match status" value="1"/>
</dbReference>
<name>A0A934NEH5_9BACT</name>
<comment type="subcellular location">
    <subcellularLocation>
        <location evidence="1 7">Cell membrane</location>
        <topology evidence="1 7">Multi-pass membrane protein</topology>
    </subcellularLocation>
</comment>
<accession>A0A934NEH5</accession>
<evidence type="ECO:0000256" key="5">
    <source>
        <dbReference type="ARBA" id="ARBA00022989"/>
    </source>
</evidence>
<feature type="domain" description="ABC transmembrane type-1" evidence="8">
    <location>
        <begin position="95"/>
        <end position="300"/>
    </location>
</feature>
<feature type="transmembrane region" description="Helical" evidence="7">
    <location>
        <begin position="101"/>
        <end position="120"/>
    </location>
</feature>
<keyword evidence="5 7" id="KW-1133">Transmembrane helix</keyword>
<dbReference type="Proteomes" id="UP000612893">
    <property type="component" value="Unassembled WGS sequence"/>
</dbReference>
<comment type="caution">
    <text evidence="9">The sequence shown here is derived from an EMBL/GenBank/DDBJ whole genome shotgun (WGS) entry which is preliminary data.</text>
</comment>
<sequence>MIKLLALRLAAFVPTMFAVSIVLFVAIKIVPGSAAKAALGIDATPQAIARFEAEQGLNRPLYVQYIDWLGGALHGDLGTSFQNHVPVGPELVSRLPVTLELALLAFLFANMIAVPLGALAANHHQDRVDSAITFMATVMGAVPNFWLATLLILVFSLTLGLLPAGGYVALSEDPLKNLSYMVMPALSLGFVSAALLLRIMRVGMIDVLSSPYIRTATAKGVSRGDIVRRHALLNALTPYLTVSAVEFGFLFGSVVIIEYVFLLPGVGSLLLVGIINRDYPVLLASALCITVVVLIANLVVDVFGALLDPRQVRGRSRG</sequence>